<reference evidence="1" key="1">
    <citation type="submission" date="2024-03" db="EMBL/GenBank/DDBJ databases">
        <authorList>
            <consortium name="ELIXIR-Norway"/>
            <consortium name="Elixir Norway"/>
        </authorList>
    </citation>
    <scope>NUCLEOTIDE SEQUENCE</scope>
</reference>
<organism evidence="1 2">
    <name type="scientific">Sphagnum jensenii</name>
    <dbReference type="NCBI Taxonomy" id="128206"/>
    <lineage>
        <taxon>Eukaryota</taxon>
        <taxon>Viridiplantae</taxon>
        <taxon>Streptophyta</taxon>
        <taxon>Embryophyta</taxon>
        <taxon>Bryophyta</taxon>
        <taxon>Sphagnophytina</taxon>
        <taxon>Sphagnopsida</taxon>
        <taxon>Sphagnales</taxon>
        <taxon>Sphagnaceae</taxon>
        <taxon>Sphagnum</taxon>
    </lineage>
</organism>
<keyword evidence="2" id="KW-1185">Reference proteome</keyword>
<dbReference type="Proteomes" id="UP001497522">
    <property type="component" value="Chromosome 6"/>
</dbReference>
<accession>A0ABP1BNP6</accession>
<protein>
    <submittedName>
        <fullName evidence="1">Uncharacterized protein</fullName>
    </submittedName>
</protein>
<gene>
    <name evidence="1" type="ORF">CSSPJE1EN2_LOCUS19463</name>
</gene>
<proteinExistence type="predicted"/>
<evidence type="ECO:0000313" key="1">
    <source>
        <dbReference type="EMBL" id="CAK9877638.1"/>
    </source>
</evidence>
<evidence type="ECO:0000313" key="2">
    <source>
        <dbReference type="Proteomes" id="UP001497522"/>
    </source>
</evidence>
<name>A0ABP1BNP6_9BRYO</name>
<sequence length="100" mass="11241">MSQYGSCKVLYTDNQRPREFEVNAAMPIEVPFKEVVSTVQQLRAIASDNFRMQIAVEAEEQSFWTFTLVAIALQPSLVLDALKEITAKSPQIGNFLADMN</sequence>
<dbReference type="EMBL" id="OZ023707">
    <property type="protein sequence ID" value="CAK9877638.1"/>
    <property type="molecule type" value="Genomic_DNA"/>
</dbReference>